<sequence>MNTVRRFPVRADHLHRLIEQALADLRDARQSDDTTTAKLAVRRMNALLDQLSRRATPADAPIGA</sequence>
<dbReference type="Proteomes" id="UP001596337">
    <property type="component" value="Unassembled WGS sequence"/>
</dbReference>
<keyword evidence="2" id="KW-1185">Reference proteome</keyword>
<dbReference type="RefSeq" id="WP_345404550.1">
    <property type="nucleotide sequence ID" value="NZ_BAABLA010000118.1"/>
</dbReference>
<gene>
    <name evidence="1" type="ORF">ACFQGD_13050</name>
</gene>
<protein>
    <submittedName>
        <fullName evidence="1">Uncharacterized protein</fullName>
    </submittedName>
</protein>
<organism evidence="1 2">
    <name type="scientific">Haloechinothrix salitolerans</name>
    <dbReference type="NCBI Taxonomy" id="926830"/>
    <lineage>
        <taxon>Bacteria</taxon>
        <taxon>Bacillati</taxon>
        <taxon>Actinomycetota</taxon>
        <taxon>Actinomycetes</taxon>
        <taxon>Pseudonocardiales</taxon>
        <taxon>Pseudonocardiaceae</taxon>
        <taxon>Haloechinothrix</taxon>
    </lineage>
</organism>
<proteinExistence type="predicted"/>
<evidence type="ECO:0000313" key="2">
    <source>
        <dbReference type="Proteomes" id="UP001596337"/>
    </source>
</evidence>
<reference evidence="2" key="1">
    <citation type="journal article" date="2019" name="Int. J. Syst. Evol. Microbiol.">
        <title>The Global Catalogue of Microorganisms (GCM) 10K type strain sequencing project: providing services to taxonomists for standard genome sequencing and annotation.</title>
        <authorList>
            <consortium name="The Broad Institute Genomics Platform"/>
            <consortium name="The Broad Institute Genome Sequencing Center for Infectious Disease"/>
            <person name="Wu L."/>
            <person name="Ma J."/>
        </authorList>
    </citation>
    <scope>NUCLEOTIDE SEQUENCE [LARGE SCALE GENOMIC DNA]</scope>
    <source>
        <strain evidence="2">KCTC 32255</strain>
    </source>
</reference>
<evidence type="ECO:0000313" key="1">
    <source>
        <dbReference type="EMBL" id="MFC6868068.1"/>
    </source>
</evidence>
<accession>A0ABW2C0Q7</accession>
<comment type="caution">
    <text evidence="1">The sequence shown here is derived from an EMBL/GenBank/DDBJ whole genome shotgun (WGS) entry which is preliminary data.</text>
</comment>
<dbReference type="EMBL" id="JBHSXX010000001">
    <property type="protein sequence ID" value="MFC6868068.1"/>
    <property type="molecule type" value="Genomic_DNA"/>
</dbReference>
<name>A0ABW2C0Q7_9PSEU</name>